<dbReference type="Proteomes" id="UP001610446">
    <property type="component" value="Unassembled WGS sequence"/>
</dbReference>
<keyword evidence="1" id="KW-0547">Nucleotide-binding</keyword>
<dbReference type="InterPro" id="IPR038718">
    <property type="entry name" value="SNF2-like_sf"/>
</dbReference>
<dbReference type="InterPro" id="IPR050496">
    <property type="entry name" value="SNF2_RAD54_helicase_repair"/>
</dbReference>
<dbReference type="PANTHER" id="PTHR45629:SF7">
    <property type="entry name" value="DNA EXCISION REPAIR PROTEIN ERCC-6-RELATED"/>
    <property type="match status" value="1"/>
</dbReference>
<feature type="compositionally biased region" description="Low complexity" evidence="3">
    <location>
        <begin position="27"/>
        <end position="38"/>
    </location>
</feature>
<dbReference type="SMART" id="SM00487">
    <property type="entry name" value="DEXDc"/>
    <property type="match status" value="1"/>
</dbReference>
<evidence type="ECO:0000313" key="6">
    <source>
        <dbReference type="Proteomes" id="UP001610446"/>
    </source>
</evidence>
<dbReference type="Pfam" id="PF00176">
    <property type="entry name" value="SNF2-rel_dom"/>
    <property type="match status" value="1"/>
</dbReference>
<keyword evidence="6" id="KW-1185">Reference proteome</keyword>
<evidence type="ECO:0000256" key="3">
    <source>
        <dbReference type="SAM" id="MobiDB-lite"/>
    </source>
</evidence>
<evidence type="ECO:0000313" key="5">
    <source>
        <dbReference type="EMBL" id="KAL2853238.1"/>
    </source>
</evidence>
<evidence type="ECO:0000256" key="2">
    <source>
        <dbReference type="ARBA" id="ARBA00022840"/>
    </source>
</evidence>
<evidence type="ECO:0000256" key="1">
    <source>
        <dbReference type="ARBA" id="ARBA00022741"/>
    </source>
</evidence>
<dbReference type="SUPFAM" id="SSF52540">
    <property type="entry name" value="P-loop containing nucleoside triphosphate hydrolases"/>
    <property type="match status" value="1"/>
</dbReference>
<reference evidence="5 6" key="1">
    <citation type="submission" date="2024-07" db="EMBL/GenBank/DDBJ databases">
        <title>Section-level genome sequencing and comparative genomics of Aspergillus sections Usti and Cavernicolus.</title>
        <authorList>
            <consortium name="Lawrence Berkeley National Laboratory"/>
            <person name="Nybo J.L."/>
            <person name="Vesth T.C."/>
            <person name="Theobald S."/>
            <person name="Frisvad J.C."/>
            <person name="Larsen T.O."/>
            <person name="Kjaerboelling I."/>
            <person name="Rothschild-Mancinelli K."/>
            <person name="Lyhne E.K."/>
            <person name="Kogle M.E."/>
            <person name="Barry K."/>
            <person name="Clum A."/>
            <person name="Na H."/>
            <person name="Ledsgaard L."/>
            <person name="Lin J."/>
            <person name="Lipzen A."/>
            <person name="Kuo A."/>
            <person name="Riley R."/>
            <person name="Mondo S."/>
            <person name="Labutti K."/>
            <person name="Haridas S."/>
            <person name="Pangalinan J."/>
            <person name="Salamov A.A."/>
            <person name="Simmons B.A."/>
            <person name="Magnuson J.K."/>
            <person name="Chen J."/>
            <person name="Drula E."/>
            <person name="Henrissat B."/>
            <person name="Wiebenga A."/>
            <person name="Lubbers R.J."/>
            <person name="Gomes A.C."/>
            <person name="Makela M.R."/>
            <person name="Stajich J."/>
            <person name="Grigoriev I.V."/>
            <person name="Mortensen U.H."/>
            <person name="De Vries R.P."/>
            <person name="Baker S.E."/>
            <person name="Andersen M.R."/>
        </authorList>
    </citation>
    <scope>NUCLEOTIDE SEQUENCE [LARGE SCALE GENOMIC DNA]</scope>
    <source>
        <strain evidence="5 6">CBS 123904</strain>
    </source>
</reference>
<dbReference type="InterPro" id="IPR000330">
    <property type="entry name" value="SNF2_N"/>
</dbReference>
<keyword evidence="2" id="KW-0067">ATP-binding</keyword>
<feature type="region of interest" description="Disordered" evidence="3">
    <location>
        <begin position="1"/>
        <end position="39"/>
    </location>
</feature>
<dbReference type="PROSITE" id="PS51192">
    <property type="entry name" value="HELICASE_ATP_BIND_1"/>
    <property type="match status" value="1"/>
</dbReference>
<feature type="domain" description="Helicase ATP-binding" evidence="4">
    <location>
        <begin position="431"/>
        <end position="660"/>
    </location>
</feature>
<dbReference type="Gene3D" id="3.40.50.10810">
    <property type="entry name" value="Tandem AAA-ATPase domain"/>
    <property type="match status" value="2"/>
</dbReference>
<organism evidence="5 6">
    <name type="scientific">Aspergillus pseudoustus</name>
    <dbReference type="NCBI Taxonomy" id="1810923"/>
    <lineage>
        <taxon>Eukaryota</taxon>
        <taxon>Fungi</taxon>
        <taxon>Dikarya</taxon>
        <taxon>Ascomycota</taxon>
        <taxon>Pezizomycotina</taxon>
        <taxon>Eurotiomycetes</taxon>
        <taxon>Eurotiomycetidae</taxon>
        <taxon>Eurotiales</taxon>
        <taxon>Aspergillaceae</taxon>
        <taxon>Aspergillus</taxon>
        <taxon>Aspergillus subgen. Nidulantes</taxon>
    </lineage>
</organism>
<feature type="compositionally biased region" description="Basic residues" evidence="3">
    <location>
        <begin position="12"/>
        <end position="21"/>
    </location>
</feature>
<comment type="caution">
    <text evidence="5">The sequence shown here is derived from an EMBL/GenBank/DDBJ whole genome shotgun (WGS) entry which is preliminary data.</text>
</comment>
<sequence length="660" mass="75693">MAKRISSQAKLLPKRKRRRVTNKPPSRTRSGARRSTTSLAVQHGEDNAREHIGSIQPSPQVATADTLIPVGVKVHWVRNRGNIDDTLQAAIENGIDIPDHNMDFTHDPRLLESIFAFKDIIKRMYKCQEISMDIQSLRLKHDSSDGEIETDILTRPWEKTLEIFNDRNLAYYVSVVFEPVDDVEANLWESLVPQPELHSFFDVQESGLSLNTTQILERTVELPEYQDFLDETEDDQAVDEIGTAPEPKTFDSKEAQIQYYGGYDANTEDGRRRWQNRLLANLSCNGKAARVKLNKLPVELNDFQKTSVTIVQEQMHRIAIEKEACTNTTKRLVSESEYCVLQRAFSGTDYRSGPPVDLCLRLLLATKQDNGLYRSELLEEFVDSDFYHYQISGAVGIIAKLYGQIDANKLLLATDCLQHPQADVVREAAAQLKDFCLHGAILADETGFGKTKQSLLAAVLHTFLYTEKDEDRNDCHRPILLVVPPTLIRQWLVEIRDHWPHLIPVLSYGDTTFRMDMDLSTLSYQAMREVPKLTAIPERLRYIFDMRDEEARQVIIITSYATHRFRAGHSEEHHVPPVSHDPPQYNPETKQEIYKVRPRLQLIWASPHKGKYSLLIADEAQKVKNPETYTWQVLRVHEMPKTLLMTATPMFNAALVRRKI</sequence>
<evidence type="ECO:0000259" key="4">
    <source>
        <dbReference type="PROSITE" id="PS51192"/>
    </source>
</evidence>
<gene>
    <name evidence="5" type="ORF">BJY01DRAFT_78302</name>
</gene>
<dbReference type="InterPro" id="IPR014001">
    <property type="entry name" value="Helicase_ATP-bd"/>
</dbReference>
<dbReference type="PANTHER" id="PTHR45629">
    <property type="entry name" value="SNF2/RAD54 FAMILY MEMBER"/>
    <property type="match status" value="1"/>
</dbReference>
<dbReference type="EMBL" id="JBFXLU010000021">
    <property type="protein sequence ID" value="KAL2853238.1"/>
    <property type="molecule type" value="Genomic_DNA"/>
</dbReference>
<protein>
    <recommendedName>
        <fullName evidence="4">Helicase ATP-binding domain-containing protein</fullName>
    </recommendedName>
</protein>
<proteinExistence type="predicted"/>
<name>A0ABR4KLS6_9EURO</name>
<accession>A0ABR4KLS6</accession>
<dbReference type="InterPro" id="IPR027417">
    <property type="entry name" value="P-loop_NTPase"/>
</dbReference>